<dbReference type="SMART" id="SM01049">
    <property type="entry name" value="Cache_2"/>
    <property type="match status" value="1"/>
</dbReference>
<proteinExistence type="inferred from homology"/>
<evidence type="ECO:0000256" key="8">
    <source>
        <dbReference type="PROSITE-ProRule" id="PRU00284"/>
    </source>
</evidence>
<feature type="transmembrane region" description="Helical" evidence="11">
    <location>
        <begin position="12"/>
        <end position="33"/>
    </location>
</feature>
<keyword evidence="5 11" id="KW-1133">Transmembrane helix</keyword>
<evidence type="ECO:0000259" key="13">
    <source>
        <dbReference type="PROSITE" id="PS50885"/>
    </source>
</evidence>
<dbReference type="GO" id="GO:0004888">
    <property type="term" value="F:transmembrane signaling receptor activity"/>
    <property type="evidence" value="ECO:0007669"/>
    <property type="project" value="InterPro"/>
</dbReference>
<keyword evidence="4 11" id="KW-0812">Transmembrane</keyword>
<name>A0A7K1KPN1_9BACT</name>
<evidence type="ECO:0000256" key="9">
    <source>
        <dbReference type="SAM" id="Coils"/>
    </source>
</evidence>
<dbReference type="RefSeq" id="WP_155934659.1">
    <property type="nucleotide sequence ID" value="NZ_WODC01000006.1"/>
</dbReference>
<comment type="subcellular location">
    <subcellularLocation>
        <location evidence="1">Cell membrane</location>
        <topology evidence="1">Multi-pass membrane protein</topology>
    </subcellularLocation>
</comment>
<keyword evidence="6 11" id="KW-0472">Membrane</keyword>
<dbReference type="PROSITE" id="PS50111">
    <property type="entry name" value="CHEMOTAXIS_TRANSDUC_2"/>
    <property type="match status" value="1"/>
</dbReference>
<evidence type="ECO:0000313" key="15">
    <source>
        <dbReference type="Proteomes" id="UP000461162"/>
    </source>
</evidence>
<dbReference type="EMBL" id="WODC01000006">
    <property type="protein sequence ID" value="MUM78043.1"/>
    <property type="molecule type" value="Genomic_DNA"/>
</dbReference>
<dbReference type="PROSITE" id="PS50885">
    <property type="entry name" value="HAMP"/>
    <property type="match status" value="1"/>
</dbReference>
<dbReference type="AlphaFoldDB" id="A0A7K1KPN1"/>
<dbReference type="Pfam" id="PF00015">
    <property type="entry name" value="MCPsignal"/>
    <property type="match status" value="1"/>
</dbReference>
<evidence type="ECO:0000256" key="11">
    <source>
        <dbReference type="SAM" id="Phobius"/>
    </source>
</evidence>
<evidence type="ECO:0000256" key="6">
    <source>
        <dbReference type="ARBA" id="ARBA00023136"/>
    </source>
</evidence>
<dbReference type="PANTHER" id="PTHR43531:SF11">
    <property type="entry name" value="METHYL-ACCEPTING CHEMOTAXIS PROTEIN 3"/>
    <property type="match status" value="1"/>
</dbReference>
<keyword evidence="8" id="KW-0807">Transducer</keyword>
<feature type="compositionally biased region" description="Low complexity" evidence="10">
    <location>
        <begin position="531"/>
        <end position="541"/>
    </location>
</feature>
<dbReference type="CDD" id="cd06225">
    <property type="entry name" value="HAMP"/>
    <property type="match status" value="1"/>
</dbReference>
<dbReference type="GO" id="GO:0007165">
    <property type="term" value="P:signal transduction"/>
    <property type="evidence" value="ECO:0007669"/>
    <property type="project" value="UniProtKB-KW"/>
</dbReference>
<dbReference type="FunFam" id="1.10.287.950:FF:000001">
    <property type="entry name" value="Methyl-accepting chemotaxis sensory transducer"/>
    <property type="match status" value="1"/>
</dbReference>
<dbReference type="SMART" id="SM00283">
    <property type="entry name" value="MA"/>
    <property type="match status" value="1"/>
</dbReference>
<dbReference type="InterPro" id="IPR003660">
    <property type="entry name" value="HAMP_dom"/>
</dbReference>
<dbReference type="Gene3D" id="1.10.287.950">
    <property type="entry name" value="Methyl-accepting chemotaxis protein"/>
    <property type="match status" value="1"/>
</dbReference>
<dbReference type="PANTHER" id="PTHR43531">
    <property type="entry name" value="PROTEIN ICFG"/>
    <property type="match status" value="1"/>
</dbReference>
<comment type="similarity">
    <text evidence="7">Belongs to the methyl-accepting chemotaxis (MCP) protein family.</text>
</comment>
<protein>
    <submittedName>
        <fullName evidence="14">HAMP domain-containing protein</fullName>
    </submittedName>
</protein>
<dbReference type="InterPro" id="IPR033480">
    <property type="entry name" value="sCache_2"/>
</dbReference>
<dbReference type="InterPro" id="IPR004090">
    <property type="entry name" value="Chemotax_Me-accpt_rcpt"/>
</dbReference>
<gene>
    <name evidence="14" type="ORF">GKC30_10390</name>
</gene>
<dbReference type="CDD" id="cd11386">
    <property type="entry name" value="MCP_signal"/>
    <property type="match status" value="1"/>
</dbReference>
<sequence length="578" mass="61497">MRRFRDWGMRTKVLSLFFAAVIVVVGGLLGYFIPVVGESLMEEKRVATRSAVETAYSVLQYYGEMAEAGALEQTEAQNRAKAAIGAMRYMGDNYYWINDMGPTMIMHPIRPDMNGQDQSQVRDPAGRLFFVDMVEVAKRAGEGFVPYLWPKPGADRPQPKVSYVKLYKPWGWMVGSGIYVDDVDAQISSLRWQILLPTVLVMGLIVLVVIFVVRSMVTPLEEAVKAANRMAGGDLNIQVAVRSHDEVGQLSGAIANMVEELRRVVGEVRSASEQVAAGSEELAASAIELSQGATEQAASVEEVSASMEEMTSSIGQNAENAQTTNSMTNQAAVDTDSGGRAVAKTVEAMKQIADKILIVEEIARQTNLLALNAAIEAARAGEHGKGFAVVAAEVRKLAERSGAAAAEISELSTSSVKVAEEAGGLLAKIVPDIRKTAELVQEIAAASNEQNAGGEQVNKAIQELDKVIQQNASASEEVASTAEELSSHAVQLQQTIRFFKVDSGDISAPLTGAGKGKKVFDPTTGKVVAKAAGKGASGPVVRPANPPKPLPTAKAPGAKASNGGVDLDMDDDSGFERF</sequence>
<dbReference type="Proteomes" id="UP000461162">
    <property type="component" value="Unassembled WGS sequence"/>
</dbReference>
<dbReference type="GO" id="GO:0006935">
    <property type="term" value="P:chemotaxis"/>
    <property type="evidence" value="ECO:0007669"/>
    <property type="project" value="UniProtKB-KW"/>
</dbReference>
<evidence type="ECO:0000256" key="7">
    <source>
        <dbReference type="ARBA" id="ARBA00029447"/>
    </source>
</evidence>
<dbReference type="Gene3D" id="3.30.450.20">
    <property type="entry name" value="PAS domain"/>
    <property type="match status" value="1"/>
</dbReference>
<keyword evidence="2" id="KW-1003">Cell membrane</keyword>
<feature type="coiled-coil region" evidence="9">
    <location>
        <begin position="457"/>
        <end position="484"/>
    </location>
</feature>
<evidence type="ECO:0000256" key="3">
    <source>
        <dbReference type="ARBA" id="ARBA00022500"/>
    </source>
</evidence>
<evidence type="ECO:0000256" key="5">
    <source>
        <dbReference type="ARBA" id="ARBA00022989"/>
    </source>
</evidence>
<feature type="domain" description="Methyl-accepting transducer" evidence="12">
    <location>
        <begin position="271"/>
        <end position="486"/>
    </location>
</feature>
<dbReference type="PRINTS" id="PR00260">
    <property type="entry name" value="CHEMTRNSDUCR"/>
</dbReference>
<feature type="domain" description="HAMP" evidence="13">
    <location>
        <begin position="214"/>
        <end position="266"/>
    </location>
</feature>
<feature type="compositionally biased region" description="Acidic residues" evidence="10">
    <location>
        <begin position="567"/>
        <end position="578"/>
    </location>
</feature>
<comment type="caution">
    <text evidence="14">The sequence shown here is derived from an EMBL/GenBank/DDBJ whole genome shotgun (WGS) entry which is preliminary data.</text>
</comment>
<accession>A0A7K1KPN1</accession>
<feature type="region of interest" description="Disordered" evidence="10">
    <location>
        <begin position="531"/>
        <end position="578"/>
    </location>
</feature>
<keyword evidence="3" id="KW-0145">Chemotaxis</keyword>
<dbReference type="Pfam" id="PF17200">
    <property type="entry name" value="sCache_2"/>
    <property type="match status" value="1"/>
</dbReference>
<dbReference type="InterPro" id="IPR004089">
    <property type="entry name" value="MCPsignal_dom"/>
</dbReference>
<dbReference type="GO" id="GO:0005886">
    <property type="term" value="C:plasma membrane"/>
    <property type="evidence" value="ECO:0007669"/>
    <property type="project" value="UniProtKB-SubCell"/>
</dbReference>
<evidence type="ECO:0000256" key="1">
    <source>
        <dbReference type="ARBA" id="ARBA00004651"/>
    </source>
</evidence>
<evidence type="ECO:0000256" key="4">
    <source>
        <dbReference type="ARBA" id="ARBA00022692"/>
    </source>
</evidence>
<evidence type="ECO:0000259" key="12">
    <source>
        <dbReference type="PROSITE" id="PS50111"/>
    </source>
</evidence>
<evidence type="ECO:0000313" key="14">
    <source>
        <dbReference type="EMBL" id="MUM78043.1"/>
    </source>
</evidence>
<dbReference type="InterPro" id="IPR051310">
    <property type="entry name" value="MCP_chemotaxis"/>
</dbReference>
<organism evidence="14 15">
    <name type="scientific">Pseudodesulfovibrio alkaliphilus</name>
    <dbReference type="NCBI Taxonomy" id="2661613"/>
    <lineage>
        <taxon>Bacteria</taxon>
        <taxon>Pseudomonadati</taxon>
        <taxon>Thermodesulfobacteriota</taxon>
        <taxon>Desulfovibrionia</taxon>
        <taxon>Desulfovibrionales</taxon>
        <taxon>Desulfovibrionaceae</taxon>
    </lineage>
</organism>
<dbReference type="Pfam" id="PF00672">
    <property type="entry name" value="HAMP"/>
    <property type="match status" value="1"/>
</dbReference>
<evidence type="ECO:0000256" key="2">
    <source>
        <dbReference type="ARBA" id="ARBA00022475"/>
    </source>
</evidence>
<evidence type="ECO:0000256" key="10">
    <source>
        <dbReference type="SAM" id="MobiDB-lite"/>
    </source>
</evidence>
<dbReference type="SUPFAM" id="SSF58104">
    <property type="entry name" value="Methyl-accepting chemotaxis protein (MCP) signaling domain"/>
    <property type="match status" value="1"/>
</dbReference>
<dbReference type="SMART" id="SM00304">
    <property type="entry name" value="HAMP"/>
    <property type="match status" value="1"/>
</dbReference>
<keyword evidence="15" id="KW-1185">Reference proteome</keyword>
<keyword evidence="9" id="KW-0175">Coiled coil</keyword>
<reference evidence="14 15" key="1">
    <citation type="submission" date="2019-11" db="EMBL/GenBank/DDBJ databases">
        <title>Pseudodesulfovibrio alkaliphilus, sp. nov., an alkaliphilic sulfate-reducing bacteria from mud volcano of Taman peninsula, Russia.</title>
        <authorList>
            <person name="Frolova A."/>
            <person name="Merkel A.Y."/>
            <person name="Slobodkin A.I."/>
        </authorList>
    </citation>
    <scope>NUCLEOTIDE SEQUENCE [LARGE SCALE GENOMIC DNA]</scope>
    <source>
        <strain evidence="14 15">F-1</strain>
    </source>
</reference>